<dbReference type="Gene3D" id="3.30.420.10">
    <property type="entry name" value="Ribonuclease H-like superfamily/Ribonuclease H"/>
    <property type="match status" value="1"/>
</dbReference>
<dbReference type="Pfam" id="PF13358">
    <property type="entry name" value="DDE_3"/>
    <property type="match status" value="1"/>
</dbReference>
<dbReference type="InterPro" id="IPR047655">
    <property type="entry name" value="Transpos_IS630-like"/>
</dbReference>
<protein>
    <submittedName>
        <fullName evidence="2">IS630 family transposase</fullName>
    </submittedName>
</protein>
<dbReference type="KEGG" id="mmob:F6R98_05115"/>
<evidence type="ECO:0000313" key="3">
    <source>
        <dbReference type="EMBL" id="QFY42084.1"/>
    </source>
</evidence>
<dbReference type="InterPro" id="IPR038717">
    <property type="entry name" value="Tc1-like_DDE_dom"/>
</dbReference>
<evidence type="ECO:0000313" key="5">
    <source>
        <dbReference type="Proteomes" id="UP000325755"/>
    </source>
</evidence>
<organism evidence="2 5">
    <name type="scientific">Candidatus Methylospira mobilis</name>
    <dbReference type="NCBI Taxonomy" id="1808979"/>
    <lineage>
        <taxon>Bacteria</taxon>
        <taxon>Pseudomonadati</taxon>
        <taxon>Pseudomonadota</taxon>
        <taxon>Gammaproteobacteria</taxon>
        <taxon>Methylococcales</taxon>
        <taxon>Methylococcaceae</taxon>
        <taxon>Candidatus Methylospira</taxon>
    </lineage>
</organism>
<reference evidence="2 5" key="1">
    <citation type="submission" date="2019-09" db="EMBL/GenBank/DDBJ databases">
        <title>Ecophysiology of the spiral-shaped methanotroph Methylospira mobilis as revealed by the complete genome sequence.</title>
        <authorList>
            <person name="Oshkin I.Y."/>
            <person name="Dedysh S.N."/>
            <person name="Miroshnikov K."/>
            <person name="Danilova O.V."/>
            <person name="Hakobyan A."/>
            <person name="Liesack W."/>
        </authorList>
    </citation>
    <scope>NUCLEOTIDE SEQUENCE [LARGE SCALE GENOMIC DNA]</scope>
    <source>
        <strain evidence="2 5">Shm1</strain>
    </source>
</reference>
<name>A0A5Q0BDL9_9GAMM</name>
<accession>A0A5Q0BDL9</accession>
<sequence>MKEAMGKIQRDAHNGKVELFYFDEAGFSCLPSVQRSWSPLGKPHCADASVGHKRANVMGALNYAQGALHFEVCDHTIRREHVINFLDRLAASSAQEKWTFVWMDNASIHHSIEPEITDRWLVDHRFVLLYLPPYSPELNLIEILWKHAKYHWRDFTSWTRDTLIQNVQVLLNDFGTKFHICYT</sequence>
<dbReference type="AlphaFoldDB" id="A0A5Q0BDL9"/>
<dbReference type="KEGG" id="mmob:F6R98_13405"/>
<evidence type="ECO:0000313" key="2">
    <source>
        <dbReference type="EMBL" id="QFY41900.1"/>
    </source>
</evidence>
<feature type="domain" description="Tc1-like transposase DDE" evidence="1">
    <location>
        <begin position="19"/>
        <end position="158"/>
    </location>
</feature>
<dbReference type="EMBL" id="CP044205">
    <property type="protein sequence ID" value="QFY41900.1"/>
    <property type="molecule type" value="Genomic_DNA"/>
</dbReference>
<dbReference type="GO" id="GO:0003676">
    <property type="term" value="F:nucleic acid binding"/>
    <property type="evidence" value="ECO:0007669"/>
    <property type="project" value="InterPro"/>
</dbReference>
<dbReference type="EMBL" id="CP044205">
    <property type="protein sequence ID" value="QFY42084.1"/>
    <property type="molecule type" value="Genomic_DNA"/>
</dbReference>
<dbReference type="InParanoid" id="A0A5Q0BDL9"/>
<dbReference type="Proteomes" id="UP000325755">
    <property type="component" value="Chromosome"/>
</dbReference>
<dbReference type="OrthoDB" id="5296404at2"/>
<evidence type="ECO:0000259" key="1">
    <source>
        <dbReference type="Pfam" id="PF13358"/>
    </source>
</evidence>
<gene>
    <name evidence="2" type="ORF">F6R98_04010</name>
    <name evidence="3" type="ORF">F6R98_05115</name>
    <name evidence="4" type="ORF">F6R98_13405</name>
</gene>
<dbReference type="KEGG" id="mmob:F6R98_04010"/>
<dbReference type="InterPro" id="IPR036397">
    <property type="entry name" value="RNaseH_sf"/>
</dbReference>
<dbReference type="EMBL" id="CP044205">
    <property type="protein sequence ID" value="QFY43493.1"/>
    <property type="molecule type" value="Genomic_DNA"/>
</dbReference>
<keyword evidence="5" id="KW-1185">Reference proteome</keyword>
<dbReference type="NCBIfam" id="NF033545">
    <property type="entry name" value="transpos_IS630"/>
    <property type="match status" value="1"/>
</dbReference>
<evidence type="ECO:0000313" key="4">
    <source>
        <dbReference type="EMBL" id="QFY43493.1"/>
    </source>
</evidence>
<proteinExistence type="predicted"/>